<protein>
    <submittedName>
        <fullName evidence="1">Uncharacterized protein</fullName>
    </submittedName>
</protein>
<name>A0A2P0VN77_9VIRU</name>
<proteinExistence type="predicted"/>
<organism evidence="1">
    <name type="scientific">Tetraselmis virus 1</name>
    <dbReference type="NCBI Taxonomy" id="2060617"/>
    <lineage>
        <taxon>Viruses</taxon>
        <taxon>Varidnaviria</taxon>
        <taxon>Bamfordvirae</taxon>
        <taxon>Nucleocytoviricota</taxon>
        <taxon>Megaviricetes</taxon>
        <taxon>Imitervirales</taxon>
        <taxon>Allomimiviridae</taxon>
        <taxon>Oceanusvirus</taxon>
        <taxon>Oceanusvirus kaneohense</taxon>
    </lineage>
</organism>
<accession>A0A2P0VN77</accession>
<keyword evidence="2" id="KW-1185">Reference proteome</keyword>
<evidence type="ECO:0000313" key="2">
    <source>
        <dbReference type="Proteomes" id="UP000244773"/>
    </source>
</evidence>
<gene>
    <name evidence="1" type="ORF">TetV_238</name>
</gene>
<dbReference type="EMBL" id="KY322437">
    <property type="protein sequence ID" value="AUF82330.1"/>
    <property type="molecule type" value="Genomic_DNA"/>
</dbReference>
<dbReference type="Proteomes" id="UP000244773">
    <property type="component" value="Segment"/>
</dbReference>
<reference evidence="1" key="1">
    <citation type="journal article" date="2018" name="Virology">
        <title>A giant virus infecting green algae encodes key fermentation genes.</title>
        <authorList>
            <person name="Schvarcz C.R."/>
            <person name="Steward G.F."/>
        </authorList>
    </citation>
    <scope>NUCLEOTIDE SEQUENCE [LARGE SCALE GENOMIC DNA]</scope>
</reference>
<evidence type="ECO:0000313" key="1">
    <source>
        <dbReference type="EMBL" id="AUF82330.1"/>
    </source>
</evidence>
<sequence>MPINCKDIKTRLSEVMAMYTELDKFHLNKEDLEKFKQDCQIFAKDGVPITGKTYLKSLNRYLHYDLKTKNGYESVAIIKNNRE</sequence>